<dbReference type="Gene3D" id="1.20.58.1460">
    <property type="match status" value="1"/>
</dbReference>
<dbReference type="InterPro" id="IPR013225">
    <property type="entry name" value="PaaX_C"/>
</dbReference>
<name>A0A382TSV3_9ZZZZ</name>
<evidence type="ECO:0000313" key="2">
    <source>
        <dbReference type="EMBL" id="SVD25144.1"/>
    </source>
</evidence>
<dbReference type="Pfam" id="PF08223">
    <property type="entry name" value="PaaX_C"/>
    <property type="match status" value="1"/>
</dbReference>
<dbReference type="GO" id="GO:0006351">
    <property type="term" value="P:DNA-templated transcription"/>
    <property type="evidence" value="ECO:0007669"/>
    <property type="project" value="TreeGrafter"/>
</dbReference>
<accession>A0A382TSV3</accession>
<gene>
    <name evidence="2" type="ORF">METZ01_LOCUS377998</name>
</gene>
<dbReference type="PANTHER" id="PTHR30319">
    <property type="entry name" value="PHENYLACETIC ACID REGULATOR-RELATED TRANSCRIPTIONAL REPRESSOR"/>
    <property type="match status" value="1"/>
</dbReference>
<proteinExistence type="predicted"/>
<evidence type="ECO:0000259" key="1">
    <source>
        <dbReference type="Pfam" id="PF08223"/>
    </source>
</evidence>
<reference evidence="2" key="1">
    <citation type="submission" date="2018-05" db="EMBL/GenBank/DDBJ databases">
        <authorList>
            <person name="Lanie J.A."/>
            <person name="Ng W.-L."/>
            <person name="Kazmierczak K.M."/>
            <person name="Andrzejewski T.M."/>
            <person name="Davidsen T.M."/>
            <person name="Wayne K.J."/>
            <person name="Tettelin H."/>
            <person name="Glass J.I."/>
            <person name="Rusch D."/>
            <person name="Podicherti R."/>
            <person name="Tsui H.-C.T."/>
            <person name="Winkler M.E."/>
        </authorList>
    </citation>
    <scope>NUCLEOTIDE SEQUENCE</scope>
</reference>
<feature type="domain" description="Transcriptional repressor PaaX-like C-terminal" evidence="1">
    <location>
        <begin position="89"/>
        <end position="178"/>
    </location>
</feature>
<dbReference type="AlphaFoldDB" id="A0A382TSV3"/>
<dbReference type="PANTHER" id="PTHR30319:SF1">
    <property type="entry name" value="TRANSCRIPTIONAL REPRESSOR PAAX"/>
    <property type="match status" value="1"/>
</dbReference>
<sequence length="199" mass="22814">REMRWSGLWQLVVPVKVTDSCREKLMRSLRWQGYRNITPGLLAKPGEASSELTETLNEFKAMKDVLVMTATTQEISSPKLVHDLVYRSWALDEVEVGYSDFLKCYAPVRGWLTENTPVSPETAYLIRLMLIQDYRRLLLRDRPVPQELLPPSWPGIEARQIAADIYNRIAPASVEFIRAELEDSSGFFAAATSSFEQRF</sequence>
<feature type="non-terminal residue" evidence="2">
    <location>
        <position position="1"/>
    </location>
</feature>
<protein>
    <recommendedName>
        <fullName evidence="1">Transcriptional repressor PaaX-like C-terminal domain-containing protein</fullName>
    </recommendedName>
</protein>
<organism evidence="2">
    <name type="scientific">marine metagenome</name>
    <dbReference type="NCBI Taxonomy" id="408172"/>
    <lineage>
        <taxon>unclassified sequences</taxon>
        <taxon>metagenomes</taxon>
        <taxon>ecological metagenomes</taxon>
    </lineage>
</organism>
<dbReference type="EMBL" id="UINC01138910">
    <property type="protein sequence ID" value="SVD25144.1"/>
    <property type="molecule type" value="Genomic_DNA"/>
</dbReference>